<evidence type="ECO:0000313" key="3">
    <source>
        <dbReference type="Proteomes" id="UP000054270"/>
    </source>
</evidence>
<dbReference type="EMBL" id="KN817573">
    <property type="protein sequence ID" value="KJA19835.1"/>
    <property type="molecule type" value="Genomic_DNA"/>
</dbReference>
<name>A0A0D2PII5_HYPSF</name>
<keyword evidence="3" id="KW-1185">Reference proteome</keyword>
<gene>
    <name evidence="2" type="ORF">HYPSUDRAFT_43949</name>
</gene>
<keyword evidence="1" id="KW-0732">Signal</keyword>
<dbReference type="AlphaFoldDB" id="A0A0D2PII5"/>
<evidence type="ECO:0000313" key="2">
    <source>
        <dbReference type="EMBL" id="KJA19835.1"/>
    </source>
</evidence>
<proteinExistence type="predicted"/>
<sequence>MQSPGFVISKKVFWCFLIFTLFNAGLAAANIHYSLRVSESLREYREEDLSSLRRIDPFSGNYIPSSSGEQPFYNKKASENAAAKHSFYRSCLLKRV</sequence>
<dbReference type="Proteomes" id="UP000054270">
    <property type="component" value="Unassembled WGS sequence"/>
</dbReference>
<feature type="signal peptide" evidence="1">
    <location>
        <begin position="1"/>
        <end position="29"/>
    </location>
</feature>
<protein>
    <submittedName>
        <fullName evidence="2">Uncharacterized protein</fullName>
    </submittedName>
</protein>
<organism evidence="2 3">
    <name type="scientific">Hypholoma sublateritium (strain FD-334 SS-4)</name>
    <dbReference type="NCBI Taxonomy" id="945553"/>
    <lineage>
        <taxon>Eukaryota</taxon>
        <taxon>Fungi</taxon>
        <taxon>Dikarya</taxon>
        <taxon>Basidiomycota</taxon>
        <taxon>Agaricomycotina</taxon>
        <taxon>Agaricomycetes</taxon>
        <taxon>Agaricomycetidae</taxon>
        <taxon>Agaricales</taxon>
        <taxon>Agaricineae</taxon>
        <taxon>Strophariaceae</taxon>
        <taxon>Hypholoma</taxon>
    </lineage>
</organism>
<feature type="chain" id="PRO_5002249466" evidence="1">
    <location>
        <begin position="30"/>
        <end position="96"/>
    </location>
</feature>
<reference evidence="3" key="1">
    <citation type="submission" date="2014-04" db="EMBL/GenBank/DDBJ databases">
        <title>Evolutionary Origins and Diversification of the Mycorrhizal Mutualists.</title>
        <authorList>
            <consortium name="DOE Joint Genome Institute"/>
            <consortium name="Mycorrhizal Genomics Consortium"/>
            <person name="Kohler A."/>
            <person name="Kuo A."/>
            <person name="Nagy L.G."/>
            <person name="Floudas D."/>
            <person name="Copeland A."/>
            <person name="Barry K.W."/>
            <person name="Cichocki N."/>
            <person name="Veneault-Fourrey C."/>
            <person name="LaButti K."/>
            <person name="Lindquist E.A."/>
            <person name="Lipzen A."/>
            <person name="Lundell T."/>
            <person name="Morin E."/>
            <person name="Murat C."/>
            <person name="Riley R."/>
            <person name="Ohm R."/>
            <person name="Sun H."/>
            <person name="Tunlid A."/>
            <person name="Henrissat B."/>
            <person name="Grigoriev I.V."/>
            <person name="Hibbett D.S."/>
            <person name="Martin F."/>
        </authorList>
    </citation>
    <scope>NUCLEOTIDE SEQUENCE [LARGE SCALE GENOMIC DNA]</scope>
    <source>
        <strain evidence="3">FD-334 SS-4</strain>
    </source>
</reference>
<accession>A0A0D2PII5</accession>
<evidence type="ECO:0000256" key="1">
    <source>
        <dbReference type="SAM" id="SignalP"/>
    </source>
</evidence>